<dbReference type="SUPFAM" id="SSF52540">
    <property type="entry name" value="P-loop containing nucleoside triphosphate hydrolases"/>
    <property type="match status" value="1"/>
</dbReference>
<protein>
    <submittedName>
        <fullName evidence="4">DNA-binding CsgD family transcriptional regulator</fullName>
    </submittedName>
</protein>
<dbReference type="Gene3D" id="1.10.10.10">
    <property type="entry name" value="Winged helix-like DNA-binding domain superfamily/Winged helix DNA-binding domain"/>
    <property type="match status" value="1"/>
</dbReference>
<dbReference type="CDD" id="cd06170">
    <property type="entry name" value="LuxR_C_like"/>
    <property type="match status" value="1"/>
</dbReference>
<evidence type="ECO:0000313" key="5">
    <source>
        <dbReference type="Proteomes" id="UP000549971"/>
    </source>
</evidence>
<reference evidence="4 5" key="1">
    <citation type="submission" date="2020-08" db="EMBL/GenBank/DDBJ databases">
        <title>Sequencing the genomes of 1000 actinobacteria strains.</title>
        <authorList>
            <person name="Klenk H.-P."/>
        </authorList>
    </citation>
    <scope>NUCLEOTIDE SEQUENCE [LARGE SCALE GENOMIC DNA]</scope>
    <source>
        <strain evidence="4 5">DSM 28967</strain>
    </source>
</reference>
<dbReference type="SUPFAM" id="SSF46894">
    <property type="entry name" value="C-terminal effector domain of the bipartite response regulators"/>
    <property type="match status" value="1"/>
</dbReference>
<evidence type="ECO:0000256" key="1">
    <source>
        <dbReference type="ARBA" id="ARBA00022741"/>
    </source>
</evidence>
<evidence type="ECO:0000259" key="3">
    <source>
        <dbReference type="PROSITE" id="PS50043"/>
    </source>
</evidence>
<sequence length="939" mass="101116">MTARLVSPELVGRDAELKRLLAAATSSHAIALVEGEAGVGKTRLVAELARRAPDRLFVSGSCRWIREPFPLGPVLDALRAVAPTLQNAHLSPVAGSVRPFLPELAAVLPTLPEALDDRSAETHRLFRGLVEILTALGPAVLVLEDLHWADRQTLDFVDHLASVLPAELSVVLTYRREDAAPDVLALAARWSDGPVLALTPLDAATTATLAGTILGATTVSDEFGRYLCERTSGLPFAIEELLALLQARGSLVRRDGGWERRTLDELDVPARIRDAVLERLGRLSPEARRIAEAASVLQVPMPDQVLIATASLDPADAVAGLTEALRSGLLSEYAEGPIGFRHQLAGQAVLGGLSGPERRALHDRAATALATLDPVPLGQLAHHLHQAGRTAQWLVAAEQAADQAVALRNDMEAARLYEQVLRETKGDAVLRGRLAVKLGQAAIEMLHVAPTVASLLTDVLDDELPPVVRGELRLRLGLLAHVSDDIDPAREAELYRTAVGELDERPDLQAWAMVGLGLPAPGTDPVERRHWLERALVTLERVTDPDFPVFLLGKIAMVMLAVGDPLWRQVTEQMVRRTTPASSHRMVANAYTSVGLEAVYVGHYPDAAKLLTEADERADAAGSHQLRLRARAAWAVLDYYRGHWDGLADRLAGLSAELRESPNFGIDVDAVAASLVAVTSGTQESHDRLAAVLRDAEQRHVVDLLGRPTAVLVRYALDRGDMATAASLADHLTQLYGSHELWSLLPDALPALAQASAAPDELVRRCEAEFAQLDLPLATAALRRAEGDLAGSVDLLLQAATEYARVSAPYDEALAREAAARLRLESGEAGGAENLVEALARYRVLGARRDDDRATTLARQYGVPVPGRHRGGRRGYGADLSPREQQVAELAATGRTNKQIGEELFLSHKTVDKHLRSALAKLGLRSRTALAHHLAGNDS</sequence>
<dbReference type="PANTHER" id="PTHR16305">
    <property type="entry name" value="TESTICULAR SOLUBLE ADENYLYL CYCLASE"/>
    <property type="match status" value="1"/>
</dbReference>
<dbReference type="GO" id="GO:0005524">
    <property type="term" value="F:ATP binding"/>
    <property type="evidence" value="ECO:0007669"/>
    <property type="project" value="UniProtKB-KW"/>
</dbReference>
<dbReference type="RefSeq" id="WP_184799861.1">
    <property type="nucleotide sequence ID" value="NZ_JACHMY010000001.1"/>
</dbReference>
<dbReference type="InterPro" id="IPR000792">
    <property type="entry name" value="Tscrpt_reg_LuxR_C"/>
</dbReference>
<dbReference type="GO" id="GO:0006355">
    <property type="term" value="P:regulation of DNA-templated transcription"/>
    <property type="evidence" value="ECO:0007669"/>
    <property type="project" value="InterPro"/>
</dbReference>
<dbReference type="EMBL" id="JACHMY010000001">
    <property type="protein sequence ID" value="MBB5838757.1"/>
    <property type="molecule type" value="Genomic_DNA"/>
</dbReference>
<gene>
    <name evidence="4" type="ORF">HDA39_005491</name>
</gene>
<evidence type="ECO:0000313" key="4">
    <source>
        <dbReference type="EMBL" id="MBB5838757.1"/>
    </source>
</evidence>
<feature type="domain" description="HTH luxR-type" evidence="3">
    <location>
        <begin position="873"/>
        <end position="938"/>
    </location>
</feature>
<name>A0A7W9MWX1_9ACTN</name>
<dbReference type="GO" id="GO:0003677">
    <property type="term" value="F:DNA binding"/>
    <property type="evidence" value="ECO:0007669"/>
    <property type="project" value="UniProtKB-KW"/>
</dbReference>
<dbReference type="PROSITE" id="PS50043">
    <property type="entry name" value="HTH_LUXR_2"/>
    <property type="match status" value="1"/>
</dbReference>
<dbReference type="Proteomes" id="UP000549971">
    <property type="component" value="Unassembled WGS sequence"/>
</dbReference>
<keyword evidence="1" id="KW-0547">Nucleotide-binding</keyword>
<keyword evidence="2" id="KW-0067">ATP-binding</keyword>
<dbReference type="Gene3D" id="3.40.50.300">
    <property type="entry name" value="P-loop containing nucleotide triphosphate hydrolases"/>
    <property type="match status" value="1"/>
</dbReference>
<dbReference type="SMART" id="SM00421">
    <property type="entry name" value="HTH_LUXR"/>
    <property type="match status" value="1"/>
</dbReference>
<keyword evidence="4" id="KW-0238">DNA-binding</keyword>
<dbReference type="GO" id="GO:0005737">
    <property type="term" value="C:cytoplasm"/>
    <property type="evidence" value="ECO:0007669"/>
    <property type="project" value="TreeGrafter"/>
</dbReference>
<dbReference type="PRINTS" id="PR00038">
    <property type="entry name" value="HTHLUXR"/>
</dbReference>
<dbReference type="Pfam" id="PF00196">
    <property type="entry name" value="GerE"/>
    <property type="match status" value="1"/>
</dbReference>
<keyword evidence="5" id="KW-1185">Reference proteome</keyword>
<comment type="caution">
    <text evidence="4">The sequence shown here is derived from an EMBL/GenBank/DDBJ whole genome shotgun (WGS) entry which is preliminary data.</text>
</comment>
<evidence type="ECO:0000256" key="2">
    <source>
        <dbReference type="ARBA" id="ARBA00022840"/>
    </source>
</evidence>
<dbReference type="PROSITE" id="PS00622">
    <property type="entry name" value="HTH_LUXR_1"/>
    <property type="match status" value="1"/>
</dbReference>
<organism evidence="4 5">
    <name type="scientific">Kribbella italica</name>
    <dbReference type="NCBI Taxonomy" id="1540520"/>
    <lineage>
        <taxon>Bacteria</taxon>
        <taxon>Bacillati</taxon>
        <taxon>Actinomycetota</taxon>
        <taxon>Actinomycetes</taxon>
        <taxon>Propionibacteriales</taxon>
        <taxon>Kribbellaceae</taxon>
        <taxon>Kribbella</taxon>
    </lineage>
</organism>
<dbReference type="InterPro" id="IPR016032">
    <property type="entry name" value="Sig_transdc_resp-reg_C-effctor"/>
</dbReference>
<dbReference type="GO" id="GO:0004016">
    <property type="term" value="F:adenylate cyclase activity"/>
    <property type="evidence" value="ECO:0007669"/>
    <property type="project" value="TreeGrafter"/>
</dbReference>
<dbReference type="InterPro" id="IPR027417">
    <property type="entry name" value="P-loop_NTPase"/>
</dbReference>
<accession>A0A7W9MWX1</accession>
<dbReference type="AlphaFoldDB" id="A0A7W9MWX1"/>
<dbReference type="InterPro" id="IPR036388">
    <property type="entry name" value="WH-like_DNA-bd_sf"/>
</dbReference>
<proteinExistence type="predicted"/>
<dbReference type="InterPro" id="IPR041664">
    <property type="entry name" value="AAA_16"/>
</dbReference>
<dbReference type="PANTHER" id="PTHR16305:SF35">
    <property type="entry name" value="TRANSCRIPTIONAL ACTIVATOR DOMAIN"/>
    <property type="match status" value="1"/>
</dbReference>
<dbReference type="Pfam" id="PF13191">
    <property type="entry name" value="AAA_16"/>
    <property type="match status" value="1"/>
</dbReference>